<dbReference type="FunFam" id="3.40.50.140:FF:000005">
    <property type="entry name" value="DNA topoisomerase"/>
    <property type="match status" value="1"/>
</dbReference>
<protein>
    <recommendedName>
        <fullName evidence="3 7">DNA topoisomerase</fullName>
        <ecNumber evidence="3 7">5.6.2.1</ecNumber>
    </recommendedName>
</protein>
<dbReference type="PANTHER" id="PTHR11390:SF21">
    <property type="entry name" value="DNA TOPOISOMERASE 3-ALPHA"/>
    <property type="match status" value="1"/>
</dbReference>
<reference evidence="11 12" key="1">
    <citation type="journal article" date="2011" name="J. Gen. Appl. Microbiol.">
        <title>Draft genome sequencing of the enigmatic yeast Saitoella complicata.</title>
        <authorList>
            <person name="Nishida H."/>
            <person name="Hamamoto M."/>
            <person name="Sugiyama J."/>
        </authorList>
    </citation>
    <scope>NUCLEOTIDE SEQUENCE [LARGE SCALE GENOMIC DNA]</scope>
    <source>
        <strain evidence="11 12">NRRL Y-17804</strain>
    </source>
</reference>
<dbReference type="Gene3D" id="3.40.50.140">
    <property type="match status" value="1"/>
</dbReference>
<dbReference type="Pfam" id="PF01751">
    <property type="entry name" value="Toprim"/>
    <property type="match status" value="1"/>
</dbReference>
<dbReference type="InterPro" id="IPR023405">
    <property type="entry name" value="Topo_IA_core_domain"/>
</dbReference>
<gene>
    <name evidence="11" type="ORF">G7K_2591-t1</name>
</gene>
<dbReference type="InterPro" id="IPR034144">
    <property type="entry name" value="TOPRIM_TopoIII"/>
</dbReference>
<dbReference type="PROSITE" id="PS50880">
    <property type="entry name" value="TOPRIM"/>
    <property type="match status" value="1"/>
</dbReference>
<dbReference type="Gene3D" id="2.70.20.10">
    <property type="entry name" value="Topoisomerase I, domain 3"/>
    <property type="match status" value="1"/>
</dbReference>
<dbReference type="InterPro" id="IPR003601">
    <property type="entry name" value="Topo_IA_2"/>
</dbReference>
<comment type="similarity">
    <text evidence="2 7">Belongs to the type IA topoisomerase family.</text>
</comment>
<dbReference type="EC" id="5.6.2.1" evidence="3 7"/>
<evidence type="ECO:0000256" key="2">
    <source>
        <dbReference type="ARBA" id="ARBA00009446"/>
    </source>
</evidence>
<dbReference type="OrthoDB" id="430051at2759"/>
<evidence type="ECO:0000259" key="9">
    <source>
        <dbReference type="PROSITE" id="PS50880"/>
    </source>
</evidence>
<dbReference type="GO" id="GO:0003917">
    <property type="term" value="F:DNA topoisomerase type I (single strand cut, ATP-independent) activity"/>
    <property type="evidence" value="ECO:0007669"/>
    <property type="project" value="UniProtKB-EC"/>
</dbReference>
<evidence type="ECO:0000256" key="6">
    <source>
        <dbReference type="ARBA" id="ARBA00023235"/>
    </source>
</evidence>
<evidence type="ECO:0000256" key="5">
    <source>
        <dbReference type="ARBA" id="ARBA00023125"/>
    </source>
</evidence>
<evidence type="ECO:0000313" key="12">
    <source>
        <dbReference type="Proteomes" id="UP000033140"/>
    </source>
</evidence>
<accession>A0A0E9NF34</accession>
<evidence type="ECO:0000256" key="8">
    <source>
        <dbReference type="SAM" id="MobiDB-lite"/>
    </source>
</evidence>
<dbReference type="GO" id="GO:0005634">
    <property type="term" value="C:nucleus"/>
    <property type="evidence" value="ECO:0007669"/>
    <property type="project" value="TreeGrafter"/>
</dbReference>
<dbReference type="InterPro" id="IPR013826">
    <property type="entry name" value="Topo_IA_cen_sub3"/>
</dbReference>
<keyword evidence="12" id="KW-1185">Reference proteome</keyword>
<dbReference type="PANTHER" id="PTHR11390">
    <property type="entry name" value="PROKARYOTIC DNA TOPOISOMERASE"/>
    <property type="match status" value="1"/>
</dbReference>
<evidence type="ECO:0000256" key="7">
    <source>
        <dbReference type="RuleBase" id="RU362092"/>
    </source>
</evidence>
<comment type="caution">
    <text evidence="11">The sequence shown here is derived from an EMBL/GenBank/DDBJ whole genome shotgun (WGS) entry which is preliminary data.</text>
</comment>
<comment type="catalytic activity">
    <reaction evidence="1 7">
        <text>ATP-independent breakage of single-stranded DNA, followed by passage and rejoining.</text>
        <dbReference type="EC" id="5.6.2.1"/>
    </reaction>
</comment>
<dbReference type="SMART" id="SM00436">
    <property type="entry name" value="TOP1Bc"/>
    <property type="match status" value="1"/>
</dbReference>
<dbReference type="CDD" id="cd03362">
    <property type="entry name" value="TOPRIM_TopoIA_TopoIII"/>
    <property type="match status" value="1"/>
</dbReference>
<dbReference type="InterPro" id="IPR013497">
    <property type="entry name" value="Topo_IA_cen"/>
</dbReference>
<dbReference type="OMA" id="VIHNVYS"/>
<dbReference type="FunFam" id="1.10.290.10:FF:000001">
    <property type="entry name" value="DNA topoisomerase"/>
    <property type="match status" value="1"/>
</dbReference>
<feature type="compositionally biased region" description="Gly residues" evidence="8">
    <location>
        <begin position="528"/>
        <end position="537"/>
    </location>
</feature>
<feature type="domain" description="Toprim" evidence="9">
    <location>
        <begin position="2"/>
        <end position="147"/>
    </location>
</feature>
<evidence type="ECO:0000259" key="10">
    <source>
        <dbReference type="PROSITE" id="PS52039"/>
    </source>
</evidence>
<organism evidence="11 12">
    <name type="scientific">Saitoella complicata (strain BCRC 22490 / CBS 7301 / JCM 7358 / NBRC 10748 / NRRL Y-17804)</name>
    <dbReference type="NCBI Taxonomy" id="698492"/>
    <lineage>
        <taxon>Eukaryota</taxon>
        <taxon>Fungi</taxon>
        <taxon>Dikarya</taxon>
        <taxon>Ascomycota</taxon>
        <taxon>Taphrinomycotina</taxon>
        <taxon>Taphrinomycotina incertae sedis</taxon>
        <taxon>Saitoella</taxon>
    </lineage>
</organism>
<dbReference type="InterPro" id="IPR006171">
    <property type="entry name" value="TOPRIM_dom"/>
</dbReference>
<evidence type="ECO:0000256" key="1">
    <source>
        <dbReference type="ARBA" id="ARBA00000213"/>
    </source>
</evidence>
<dbReference type="GO" id="GO:0031422">
    <property type="term" value="C:RecQ family helicase-topoisomerase III complex"/>
    <property type="evidence" value="ECO:0007669"/>
    <property type="project" value="TreeGrafter"/>
</dbReference>
<dbReference type="SUPFAM" id="SSF56712">
    <property type="entry name" value="Prokaryotic type I DNA topoisomerase"/>
    <property type="match status" value="1"/>
</dbReference>
<proteinExistence type="inferred from homology"/>
<dbReference type="InterPro" id="IPR013824">
    <property type="entry name" value="Topo_IA_cen_sub1"/>
</dbReference>
<dbReference type="InterPro" id="IPR013825">
    <property type="entry name" value="Topo_IA_cen_sub2"/>
</dbReference>
<feature type="compositionally biased region" description="Gly residues" evidence="8">
    <location>
        <begin position="545"/>
        <end position="560"/>
    </location>
</feature>
<dbReference type="AlphaFoldDB" id="A0A0E9NF34"/>
<sequence length="645" mass="72238">MKVVCIAEKPSISKAVAGILSGGRPSVRDTRNKYIKNYDFTYRFPSWGDCHVTFSCVMGHLMEIDFEPAYKSWQSCPPAALFEARIVSKVGKDQKGVYDNIVSECARAEILFIWTDCDREGEHIGSEVMGAARQKNPNIRIYRANFNNLERAHIIQAARNPVALDLRAAAAVDARQELDLRLGAAFTRFQTLQLQQAIQALADQIISYGSCQFPTLGFVVDRWRRVQNFRPETFWSIKVSYVRDDIDVEFTWKRGRLFDQLAVVLMFERCLESGMARVASVIRKPTSKWRPLPLTTVELQKQGARFLGMSSKKVMDIAEKLYNNGFLSYPRTETDQFDPGMNLRALVEKQVVDQQWGTYAQKLLDGDYRAPRNGRNNDKAHPPIHPIAHVAPHALRDRDEHRVYEFVVRRFLACVSEDAKGESSTVDLEYGGERFSTSGLIVLARNYLDVYPYDRWTSSRPLPAFTQGELIPLDTANVTEGETSSPSLLTESELIGLMDANGIGTDATMADHIEKVCERGYVFKRPKGGGGRGGRGGGRGRGRGRGAANGDNGGGGTGGGGITEFVPSNLGVALVEAYDTIAFDASLTKPFLRKEMEEKMRAICDGRKTRQEVVHESLEQYREVFVKANREVGVLKEACRRYLEV</sequence>
<dbReference type="InterPro" id="IPR000380">
    <property type="entry name" value="Topo_IA"/>
</dbReference>
<evidence type="ECO:0000256" key="3">
    <source>
        <dbReference type="ARBA" id="ARBA00012891"/>
    </source>
</evidence>
<dbReference type="PROSITE" id="PS52039">
    <property type="entry name" value="TOPO_IA_2"/>
    <property type="match status" value="1"/>
</dbReference>
<keyword evidence="4 7" id="KW-0799">Topoisomerase</keyword>
<dbReference type="SMART" id="SM00437">
    <property type="entry name" value="TOP1Ac"/>
    <property type="match status" value="1"/>
</dbReference>
<dbReference type="Gene3D" id="1.10.460.10">
    <property type="entry name" value="Topoisomerase I, domain 2"/>
    <property type="match status" value="1"/>
</dbReference>
<reference evidence="11 12" key="2">
    <citation type="journal article" date="2014" name="J. Gen. Appl. Microbiol.">
        <title>The early diverging ascomycetous budding yeast Saitoella complicata has three histone deacetylases belonging to the Clr6, Hos2, and Rpd3 lineages.</title>
        <authorList>
            <person name="Nishida H."/>
            <person name="Matsumoto T."/>
            <person name="Kondo S."/>
            <person name="Hamamoto M."/>
            <person name="Yoshikawa H."/>
        </authorList>
    </citation>
    <scope>NUCLEOTIDE SEQUENCE [LARGE SCALE GENOMIC DNA]</scope>
    <source>
        <strain evidence="11 12">NRRL Y-17804</strain>
    </source>
</reference>
<dbReference type="PRINTS" id="PR00417">
    <property type="entry name" value="PRTPISMRASEI"/>
</dbReference>
<feature type="region of interest" description="Disordered" evidence="8">
    <location>
        <begin position="527"/>
        <end position="560"/>
    </location>
</feature>
<evidence type="ECO:0000256" key="4">
    <source>
        <dbReference type="ARBA" id="ARBA00023029"/>
    </source>
</evidence>
<feature type="domain" description="Topo IA-type catalytic" evidence="10">
    <location>
        <begin position="165"/>
        <end position="625"/>
    </location>
</feature>
<reference evidence="11 12" key="3">
    <citation type="journal article" date="2015" name="Genome Announc.">
        <title>Draft Genome Sequence of the Archiascomycetous Yeast Saitoella complicata.</title>
        <authorList>
            <person name="Yamauchi K."/>
            <person name="Kondo S."/>
            <person name="Hamamoto M."/>
            <person name="Takahashi Y."/>
            <person name="Ogura Y."/>
            <person name="Hayashi T."/>
            <person name="Nishida H."/>
        </authorList>
    </citation>
    <scope>NUCLEOTIDE SEQUENCE [LARGE SCALE GENOMIC DNA]</scope>
    <source>
        <strain evidence="11 12">NRRL Y-17804</strain>
    </source>
</reference>
<dbReference type="CDD" id="cd00186">
    <property type="entry name" value="TOP1Ac"/>
    <property type="match status" value="1"/>
</dbReference>
<name>A0A0E9NF34_SAICN</name>
<dbReference type="GO" id="GO:0003677">
    <property type="term" value="F:DNA binding"/>
    <property type="evidence" value="ECO:0007669"/>
    <property type="project" value="UniProtKB-KW"/>
</dbReference>
<dbReference type="GO" id="GO:0006281">
    <property type="term" value="P:DNA repair"/>
    <property type="evidence" value="ECO:0007669"/>
    <property type="project" value="TreeGrafter"/>
</dbReference>
<dbReference type="Proteomes" id="UP000033140">
    <property type="component" value="Unassembled WGS sequence"/>
</dbReference>
<dbReference type="RefSeq" id="XP_019022033.1">
    <property type="nucleotide sequence ID" value="XM_019165676.1"/>
</dbReference>
<evidence type="ECO:0000313" key="11">
    <source>
        <dbReference type="EMBL" id="GAO48418.1"/>
    </source>
</evidence>
<keyword evidence="5 7" id="KW-0238">DNA-binding</keyword>
<dbReference type="Gene3D" id="1.10.290.10">
    <property type="entry name" value="Topoisomerase I, domain 4"/>
    <property type="match status" value="1"/>
</dbReference>
<dbReference type="GO" id="GO:0006310">
    <property type="term" value="P:DNA recombination"/>
    <property type="evidence" value="ECO:0007669"/>
    <property type="project" value="TreeGrafter"/>
</dbReference>
<dbReference type="EMBL" id="BACD03000014">
    <property type="protein sequence ID" value="GAO48418.1"/>
    <property type="molecule type" value="Genomic_DNA"/>
</dbReference>
<dbReference type="SMART" id="SM00493">
    <property type="entry name" value="TOPRIM"/>
    <property type="match status" value="1"/>
</dbReference>
<keyword evidence="6 7" id="KW-0413">Isomerase</keyword>
<dbReference type="Pfam" id="PF01131">
    <property type="entry name" value="Topoisom_bac"/>
    <property type="match status" value="1"/>
</dbReference>
<comment type="function">
    <text evidence="7">Introduces a single-strand break via transesterification at a target site in duplex DNA. Releases the supercoiling and torsional tension of DNA introduced during the DNA replication and transcription by transiently cleaving and rejoining one strand of the DNA duplex. The scissile phosphodiester is attacked by the catalytic tyrosine of the enzyme, resulting in the formation of a DNA-(5'-phosphotyrosyl)-enzyme intermediate and the expulsion of a 3'-OH DNA strand.</text>
</comment>
<dbReference type="STRING" id="698492.A0A0E9NF34"/>
<dbReference type="InterPro" id="IPR003602">
    <property type="entry name" value="Topo_IA_DNA-bd_dom"/>
</dbReference>
<dbReference type="GO" id="GO:0006265">
    <property type="term" value="P:DNA topological change"/>
    <property type="evidence" value="ECO:0007669"/>
    <property type="project" value="InterPro"/>
</dbReference>